<reference evidence="3 4" key="1">
    <citation type="journal article" date="2020" name="BMC Genomics">
        <title>Intraspecific diversification of the crop wild relative Brassica cretica Lam. using demographic model selection.</title>
        <authorList>
            <person name="Kioukis A."/>
            <person name="Michalopoulou V.A."/>
            <person name="Briers L."/>
            <person name="Pirintsos S."/>
            <person name="Studholme D.J."/>
            <person name="Pavlidis P."/>
            <person name="Sarris P.F."/>
        </authorList>
    </citation>
    <scope>NUCLEOTIDE SEQUENCE [LARGE SCALE GENOMIC DNA]</scope>
    <source>
        <strain evidence="4">cv. PFS-1207/04</strain>
    </source>
</reference>
<sequence>MMMFDPTEMMLDPTEMMLDPFGRRRLNHHQSLLKMGVTLAAEETFLFFFEQFDRVFEDHIRGLMSDAMILPCGHTFGAGGMEQVKQMVRSFIITITQFGLASTPSMFSCTLTEDESFLCPADGAIMITCILIDLGFYNKSPAVDSSGREFNRNRFIALLSAIVLEQIRVSGFGGCFFSDFLSTTLFFLLTLSLHLASPAPLGIARGLTMLPSSPLPLRRGPLVMCLNLWCRRTHFVALSTVLLRVRGFVSRLSATGSTTRIFFPLVKVTPLPTSKSPRRRGSYTSPLAIIDSKVNWVCCV</sequence>
<proteinExistence type="predicted"/>
<protein>
    <submittedName>
        <fullName evidence="3">Uncharacterized protein</fullName>
    </submittedName>
</protein>
<dbReference type="EMBL" id="QGKV02000297">
    <property type="protein sequence ID" value="KAF3610610.1"/>
    <property type="molecule type" value="Genomic_DNA"/>
</dbReference>
<dbReference type="PANTHER" id="PTHR42946:SF1">
    <property type="entry name" value="PHOSPHOGLUCOMUTASE (ALPHA-D-GLUCOSE-1,6-BISPHOSPHATE-DEPENDENT)"/>
    <property type="match status" value="1"/>
</dbReference>
<comment type="cofactor">
    <cofactor evidence="1">
        <name>Mg(2+)</name>
        <dbReference type="ChEBI" id="CHEBI:18420"/>
    </cofactor>
</comment>
<dbReference type="Proteomes" id="UP000266723">
    <property type="component" value="Unassembled WGS sequence"/>
</dbReference>
<dbReference type="PANTHER" id="PTHR42946">
    <property type="entry name" value="PHOSPHOHEXOSE MUTASE"/>
    <property type="match status" value="1"/>
</dbReference>
<dbReference type="InterPro" id="IPR050060">
    <property type="entry name" value="Phosphoglucosamine_mutase"/>
</dbReference>
<evidence type="ECO:0000256" key="1">
    <source>
        <dbReference type="ARBA" id="ARBA00001946"/>
    </source>
</evidence>
<organism evidence="3 4">
    <name type="scientific">Brassica cretica</name>
    <name type="common">Mustard</name>
    <dbReference type="NCBI Taxonomy" id="69181"/>
    <lineage>
        <taxon>Eukaryota</taxon>
        <taxon>Viridiplantae</taxon>
        <taxon>Streptophyta</taxon>
        <taxon>Embryophyta</taxon>
        <taxon>Tracheophyta</taxon>
        <taxon>Spermatophyta</taxon>
        <taxon>Magnoliopsida</taxon>
        <taxon>eudicotyledons</taxon>
        <taxon>Gunneridae</taxon>
        <taxon>Pentapetalae</taxon>
        <taxon>rosids</taxon>
        <taxon>malvids</taxon>
        <taxon>Brassicales</taxon>
        <taxon>Brassicaceae</taxon>
        <taxon>Brassiceae</taxon>
        <taxon>Brassica</taxon>
    </lineage>
</organism>
<comment type="caution">
    <text evidence="3">The sequence shown here is derived from an EMBL/GenBank/DDBJ whole genome shotgun (WGS) entry which is preliminary data.</text>
</comment>
<accession>A0ABQ7F6G3</accession>
<keyword evidence="4" id="KW-1185">Reference proteome</keyword>
<evidence type="ECO:0000313" key="4">
    <source>
        <dbReference type="Proteomes" id="UP000266723"/>
    </source>
</evidence>
<gene>
    <name evidence="3" type="ORF">DY000_02046468</name>
</gene>
<keyword evidence="2" id="KW-0597">Phosphoprotein</keyword>
<evidence type="ECO:0000313" key="3">
    <source>
        <dbReference type="EMBL" id="KAF3610610.1"/>
    </source>
</evidence>
<evidence type="ECO:0000256" key="2">
    <source>
        <dbReference type="ARBA" id="ARBA00022553"/>
    </source>
</evidence>
<name>A0ABQ7F6G3_BRACR</name>